<dbReference type="AlphaFoldDB" id="A0A8T2RX29"/>
<gene>
    <name evidence="2" type="ORF">KP509_24G046100</name>
</gene>
<dbReference type="EMBL" id="CM035429">
    <property type="protein sequence ID" value="KAH7300137.1"/>
    <property type="molecule type" value="Genomic_DNA"/>
</dbReference>
<feature type="compositionally biased region" description="Low complexity" evidence="1">
    <location>
        <begin position="143"/>
        <end position="152"/>
    </location>
</feature>
<comment type="caution">
    <text evidence="2">The sequence shown here is derived from an EMBL/GenBank/DDBJ whole genome shotgun (WGS) entry which is preliminary data.</text>
</comment>
<proteinExistence type="predicted"/>
<evidence type="ECO:0000313" key="2">
    <source>
        <dbReference type="EMBL" id="KAH7300137.1"/>
    </source>
</evidence>
<evidence type="ECO:0000313" key="3">
    <source>
        <dbReference type="Proteomes" id="UP000825935"/>
    </source>
</evidence>
<reference evidence="2" key="1">
    <citation type="submission" date="2021-08" db="EMBL/GenBank/DDBJ databases">
        <title>WGS assembly of Ceratopteris richardii.</title>
        <authorList>
            <person name="Marchant D.B."/>
            <person name="Chen G."/>
            <person name="Jenkins J."/>
            <person name="Shu S."/>
            <person name="Leebens-Mack J."/>
            <person name="Grimwood J."/>
            <person name="Schmutz J."/>
            <person name="Soltis P."/>
            <person name="Soltis D."/>
            <person name="Chen Z.-H."/>
        </authorList>
    </citation>
    <scope>NUCLEOTIDE SEQUENCE</scope>
    <source>
        <strain evidence="2">Whitten #5841</strain>
        <tissue evidence="2">Leaf</tissue>
    </source>
</reference>
<sequence length="194" mass="20016">MACMNRLNLSLVGTGSLEWGLDHRRCRLSSSALCNVTPYVELGPRVAVGLKKFIIEVWGATCPSAIGEVMHGGARALLGSDLEGAESHGVRHKDGAGRDCGGRWVRAGTSKGGGHRRSAGKEWPEAGGRWCRWRAAGGGGGWADSRWGWQGASEGGGQQAEGGGGGGGGQTGVAGSRLGRRGCHAAGWGRRVQS</sequence>
<feature type="region of interest" description="Disordered" evidence="1">
    <location>
        <begin position="138"/>
        <end position="194"/>
    </location>
</feature>
<organism evidence="2 3">
    <name type="scientific">Ceratopteris richardii</name>
    <name type="common">Triangle waterfern</name>
    <dbReference type="NCBI Taxonomy" id="49495"/>
    <lineage>
        <taxon>Eukaryota</taxon>
        <taxon>Viridiplantae</taxon>
        <taxon>Streptophyta</taxon>
        <taxon>Embryophyta</taxon>
        <taxon>Tracheophyta</taxon>
        <taxon>Polypodiopsida</taxon>
        <taxon>Polypodiidae</taxon>
        <taxon>Polypodiales</taxon>
        <taxon>Pteridineae</taxon>
        <taxon>Pteridaceae</taxon>
        <taxon>Parkerioideae</taxon>
        <taxon>Ceratopteris</taxon>
    </lineage>
</organism>
<accession>A0A8T2RX29</accession>
<evidence type="ECO:0000256" key="1">
    <source>
        <dbReference type="SAM" id="MobiDB-lite"/>
    </source>
</evidence>
<name>A0A8T2RX29_CERRI</name>
<feature type="compositionally biased region" description="Gly residues" evidence="1">
    <location>
        <begin position="153"/>
        <end position="172"/>
    </location>
</feature>
<protein>
    <submittedName>
        <fullName evidence="2">Uncharacterized protein</fullName>
    </submittedName>
</protein>
<feature type="compositionally biased region" description="Basic and acidic residues" evidence="1">
    <location>
        <begin position="87"/>
        <end position="101"/>
    </location>
</feature>
<feature type="region of interest" description="Disordered" evidence="1">
    <location>
        <begin position="87"/>
        <end position="124"/>
    </location>
</feature>
<dbReference type="Proteomes" id="UP000825935">
    <property type="component" value="Chromosome 24"/>
</dbReference>
<keyword evidence="3" id="KW-1185">Reference proteome</keyword>